<feature type="binding site" evidence="7">
    <location>
        <begin position="10"/>
        <end position="12"/>
    </location>
    <ligand>
        <name>4-CDP-2-C-methyl-D-erythritol 2-phosphate</name>
        <dbReference type="ChEBI" id="CHEBI:57919"/>
    </ligand>
</feature>
<evidence type="ECO:0000313" key="10">
    <source>
        <dbReference type="EMBL" id="MDY3559353.1"/>
    </source>
</evidence>
<dbReference type="InterPro" id="IPR020555">
    <property type="entry name" value="MECDP_synthase_CS"/>
</dbReference>
<feature type="binding site" evidence="7">
    <location>
        <begin position="58"/>
        <end position="60"/>
    </location>
    <ligand>
        <name>4-CDP-2-C-methyl-D-erythritol 2-phosphate</name>
        <dbReference type="ChEBI" id="CHEBI:57919"/>
    </ligand>
</feature>
<name>A0ABU5EVN4_9BACT</name>
<dbReference type="InterPro" id="IPR036571">
    <property type="entry name" value="MECDP_synthase_sf"/>
</dbReference>
<dbReference type="EC" id="4.6.1.12" evidence="3 7"/>
<comment type="function">
    <text evidence="7">Involved in the biosynthesis of isopentenyl diphosphate (IPP) and dimethylallyl diphosphate (DMAPP), two major building blocks of isoprenoid compounds. Catalyzes the conversion of 4-diphosphocytidyl-2-C-methyl-D-erythritol 2-phosphate (CDP-ME2P) to 2-C-methyl-D-erythritol 2,4-cyclodiphosphate (ME-CPP) with a corresponding release of cytidine 5-monophosphate (CMP).</text>
</comment>
<feature type="binding site" evidence="7">
    <location>
        <begin position="36"/>
        <end position="37"/>
    </location>
    <ligand>
        <name>4-CDP-2-C-methyl-D-erythritol 2-phosphate</name>
        <dbReference type="ChEBI" id="CHEBI:57919"/>
    </ligand>
</feature>
<evidence type="ECO:0000313" key="11">
    <source>
        <dbReference type="Proteomes" id="UP001272242"/>
    </source>
</evidence>
<evidence type="ECO:0000256" key="8">
    <source>
        <dbReference type="RuleBase" id="RU004395"/>
    </source>
</evidence>
<evidence type="ECO:0000256" key="4">
    <source>
        <dbReference type="ARBA" id="ARBA00022723"/>
    </source>
</evidence>
<dbReference type="PANTHER" id="PTHR43181">
    <property type="entry name" value="2-C-METHYL-D-ERYTHRITOL 2,4-CYCLODIPHOSPHATE SYNTHASE, CHLOROPLASTIC"/>
    <property type="match status" value="1"/>
</dbReference>
<feature type="domain" description="2-C-methyl-D-erythritol 2,4-cyclodiphosphate synthase" evidence="9">
    <location>
        <begin position="3"/>
        <end position="156"/>
    </location>
</feature>
<dbReference type="PANTHER" id="PTHR43181:SF1">
    <property type="entry name" value="2-C-METHYL-D-ERYTHRITOL 2,4-CYCLODIPHOSPHATE SYNTHASE, CHLOROPLASTIC"/>
    <property type="match status" value="1"/>
</dbReference>
<dbReference type="RefSeq" id="WP_320686132.1">
    <property type="nucleotide sequence ID" value="NZ_JAXBLV010000110.1"/>
</dbReference>
<reference evidence="11" key="1">
    <citation type="journal article" date="2023" name="Mar. Drugs">
        <title>Gemmata algarum, a Novel Planctomycete Isolated from an Algal Mat, Displays Antimicrobial Activity.</title>
        <authorList>
            <person name="Kumar G."/>
            <person name="Kallscheuer N."/>
            <person name="Kashif M."/>
            <person name="Ahamad S."/>
            <person name="Jagadeeshwari U."/>
            <person name="Pannikurungottu S."/>
            <person name="Haufschild T."/>
            <person name="Kabuu M."/>
            <person name="Sasikala C."/>
            <person name="Jogler C."/>
            <person name="Ramana C."/>
        </authorList>
    </citation>
    <scope>NUCLEOTIDE SEQUENCE [LARGE SCALE GENOMIC DNA]</scope>
    <source>
        <strain evidence="11">JC673</strain>
    </source>
</reference>
<evidence type="ECO:0000256" key="6">
    <source>
        <dbReference type="ARBA" id="ARBA00023239"/>
    </source>
</evidence>
<feature type="site" description="Transition state stabilizer" evidence="7">
    <location>
        <position position="36"/>
    </location>
</feature>
<feature type="binding site" evidence="7">
    <location>
        <position position="144"/>
    </location>
    <ligand>
        <name>4-CDP-2-C-methyl-D-erythritol 2-phosphate</name>
        <dbReference type="ChEBI" id="CHEBI:57919"/>
    </ligand>
</feature>
<evidence type="ECO:0000256" key="1">
    <source>
        <dbReference type="ARBA" id="ARBA00000200"/>
    </source>
</evidence>
<comment type="subunit">
    <text evidence="7">Homotrimer.</text>
</comment>
<dbReference type="NCBIfam" id="TIGR00151">
    <property type="entry name" value="ispF"/>
    <property type="match status" value="1"/>
</dbReference>
<dbReference type="PROSITE" id="PS01350">
    <property type="entry name" value="ISPF"/>
    <property type="match status" value="1"/>
</dbReference>
<dbReference type="EMBL" id="JAXBLV010000110">
    <property type="protein sequence ID" value="MDY3559353.1"/>
    <property type="molecule type" value="Genomic_DNA"/>
</dbReference>
<sequence>MNIRVGSGHDTHRLAENRPLILGGVVIPHTKGLVGHSDADAVLHAVTDALLGAAGLGDIGDAYPDTDAQWKNADSKFFLTETLKRLNQLGWKPVNLDVTVFAQEPKLGPVKAAIKDGLAHLLGLSADRVNVKAKTGEKVGHIGRGEAIGCHAVVLIEQA</sequence>
<dbReference type="Gene3D" id="3.30.1330.50">
    <property type="entry name" value="2-C-methyl-D-erythritol 2,4-cyclodiphosphate synthase"/>
    <property type="match status" value="1"/>
</dbReference>
<evidence type="ECO:0000256" key="7">
    <source>
        <dbReference type="HAMAP-Rule" id="MF_00107"/>
    </source>
</evidence>
<accession>A0ABU5EVN4</accession>
<feature type="binding site" evidence="7">
    <location>
        <position position="12"/>
    </location>
    <ligand>
        <name>a divalent metal cation</name>
        <dbReference type="ChEBI" id="CHEBI:60240"/>
    </ligand>
</feature>
<comment type="cofactor">
    <cofactor evidence="7">
        <name>a divalent metal cation</name>
        <dbReference type="ChEBI" id="CHEBI:60240"/>
    </cofactor>
    <text evidence="7">Binds 1 divalent metal cation per subunit.</text>
</comment>
<dbReference type="SUPFAM" id="SSF69765">
    <property type="entry name" value="IpsF-like"/>
    <property type="match status" value="1"/>
</dbReference>
<protein>
    <recommendedName>
        <fullName evidence="3 7">2-C-methyl-D-erythritol 2,4-cyclodiphosphate synthase</fullName>
        <shortName evidence="7">MECDP-synthase</shortName>
        <shortName evidence="7">MECPP-synthase</shortName>
        <shortName evidence="7">MECPS</shortName>
        <ecNumber evidence="3 7">4.6.1.12</ecNumber>
    </recommendedName>
</protein>
<comment type="caution">
    <text evidence="10">The sequence shown here is derived from an EMBL/GenBank/DDBJ whole genome shotgun (WGS) entry which is preliminary data.</text>
</comment>
<proteinExistence type="inferred from homology"/>
<keyword evidence="11" id="KW-1185">Reference proteome</keyword>
<dbReference type="CDD" id="cd00554">
    <property type="entry name" value="MECDP_synthase"/>
    <property type="match status" value="1"/>
</dbReference>
<comment type="caution">
    <text evidence="7">Lacks conserved residue(s) required for the propagation of feature annotation.</text>
</comment>
<dbReference type="Pfam" id="PF02542">
    <property type="entry name" value="YgbB"/>
    <property type="match status" value="1"/>
</dbReference>
<comment type="catalytic activity">
    <reaction evidence="1 7 8">
        <text>4-CDP-2-C-methyl-D-erythritol 2-phosphate = 2-C-methyl-D-erythritol 2,4-cyclic diphosphate + CMP</text>
        <dbReference type="Rhea" id="RHEA:23864"/>
        <dbReference type="ChEBI" id="CHEBI:57919"/>
        <dbReference type="ChEBI" id="CHEBI:58483"/>
        <dbReference type="ChEBI" id="CHEBI:60377"/>
        <dbReference type="EC" id="4.6.1.12"/>
    </reaction>
</comment>
<keyword evidence="4 7" id="KW-0479">Metal-binding</keyword>
<evidence type="ECO:0000256" key="5">
    <source>
        <dbReference type="ARBA" id="ARBA00023229"/>
    </source>
</evidence>
<feature type="site" description="Transition state stabilizer" evidence="7">
    <location>
        <position position="135"/>
    </location>
</feature>
<organism evidence="10 11">
    <name type="scientific">Gemmata algarum</name>
    <dbReference type="NCBI Taxonomy" id="2975278"/>
    <lineage>
        <taxon>Bacteria</taxon>
        <taxon>Pseudomonadati</taxon>
        <taxon>Planctomycetota</taxon>
        <taxon>Planctomycetia</taxon>
        <taxon>Gemmatales</taxon>
        <taxon>Gemmataceae</taxon>
        <taxon>Gemmata</taxon>
    </lineage>
</organism>
<keyword evidence="5 7" id="KW-0414">Isoprene biosynthesis</keyword>
<dbReference type="Proteomes" id="UP001272242">
    <property type="component" value="Unassembled WGS sequence"/>
</dbReference>
<comment type="similarity">
    <text evidence="7 8">Belongs to the IspF family.</text>
</comment>
<evidence type="ECO:0000256" key="3">
    <source>
        <dbReference type="ARBA" id="ARBA00012579"/>
    </source>
</evidence>
<feature type="binding site" evidence="7">
    <location>
        <position position="10"/>
    </location>
    <ligand>
        <name>a divalent metal cation</name>
        <dbReference type="ChEBI" id="CHEBI:60240"/>
    </ligand>
</feature>
<dbReference type="InterPro" id="IPR003526">
    <property type="entry name" value="MECDP_synthase"/>
</dbReference>
<feature type="binding site" evidence="7">
    <location>
        <position position="44"/>
    </location>
    <ligand>
        <name>a divalent metal cation</name>
        <dbReference type="ChEBI" id="CHEBI:60240"/>
    </ligand>
</feature>
<dbReference type="HAMAP" id="MF_00107">
    <property type="entry name" value="IspF"/>
    <property type="match status" value="1"/>
</dbReference>
<comment type="pathway">
    <text evidence="2 7">Isoprenoid biosynthesis; isopentenyl diphosphate biosynthesis via DXP pathway; isopentenyl diphosphate from 1-deoxy-D-xylulose 5-phosphate: step 4/6.</text>
</comment>
<keyword evidence="6 7" id="KW-0456">Lyase</keyword>
<evidence type="ECO:0000256" key="2">
    <source>
        <dbReference type="ARBA" id="ARBA00004709"/>
    </source>
</evidence>
<gene>
    <name evidence="7 10" type="primary">ispF</name>
    <name evidence="10" type="ORF">R5W23_000345</name>
</gene>
<evidence type="ECO:0000259" key="9">
    <source>
        <dbReference type="Pfam" id="PF02542"/>
    </source>
</evidence>
<dbReference type="GO" id="GO:0008685">
    <property type="term" value="F:2-C-methyl-D-erythritol 2,4-cyclodiphosphate synthase activity"/>
    <property type="evidence" value="ECO:0007669"/>
    <property type="project" value="UniProtKB-EC"/>
</dbReference>